<accession>A0A0C9T144</accession>
<organism evidence="2 3">
    <name type="scientific">Paxillus involutus ATCC 200175</name>
    <dbReference type="NCBI Taxonomy" id="664439"/>
    <lineage>
        <taxon>Eukaryota</taxon>
        <taxon>Fungi</taxon>
        <taxon>Dikarya</taxon>
        <taxon>Basidiomycota</taxon>
        <taxon>Agaricomycotina</taxon>
        <taxon>Agaricomycetes</taxon>
        <taxon>Agaricomycetidae</taxon>
        <taxon>Boletales</taxon>
        <taxon>Paxilineae</taxon>
        <taxon>Paxillaceae</taxon>
        <taxon>Paxillus</taxon>
    </lineage>
</organism>
<dbReference type="GO" id="GO:0004674">
    <property type="term" value="F:protein serine/threonine kinase activity"/>
    <property type="evidence" value="ECO:0007669"/>
    <property type="project" value="TreeGrafter"/>
</dbReference>
<dbReference type="PROSITE" id="PS50011">
    <property type="entry name" value="PROTEIN_KINASE_DOM"/>
    <property type="match status" value="1"/>
</dbReference>
<evidence type="ECO:0000313" key="2">
    <source>
        <dbReference type="EMBL" id="KIJ09450.1"/>
    </source>
</evidence>
<reference evidence="2 3" key="1">
    <citation type="submission" date="2014-06" db="EMBL/GenBank/DDBJ databases">
        <authorList>
            <consortium name="DOE Joint Genome Institute"/>
            <person name="Kuo A."/>
            <person name="Kohler A."/>
            <person name="Nagy L.G."/>
            <person name="Floudas D."/>
            <person name="Copeland A."/>
            <person name="Barry K.W."/>
            <person name="Cichocki N."/>
            <person name="Veneault-Fourrey C."/>
            <person name="LaButti K."/>
            <person name="Lindquist E.A."/>
            <person name="Lipzen A."/>
            <person name="Lundell T."/>
            <person name="Morin E."/>
            <person name="Murat C."/>
            <person name="Sun H."/>
            <person name="Tunlid A."/>
            <person name="Henrissat B."/>
            <person name="Grigoriev I.V."/>
            <person name="Hibbett D.S."/>
            <person name="Martin F."/>
            <person name="Nordberg H.P."/>
            <person name="Cantor M.N."/>
            <person name="Hua S.X."/>
        </authorList>
    </citation>
    <scope>NUCLEOTIDE SEQUENCE [LARGE SCALE GENOMIC DNA]</scope>
    <source>
        <strain evidence="2 3">ATCC 200175</strain>
    </source>
</reference>
<evidence type="ECO:0000313" key="3">
    <source>
        <dbReference type="Proteomes" id="UP000053647"/>
    </source>
</evidence>
<dbReference type="PIRSF" id="PIRSF000654">
    <property type="entry name" value="Integrin-linked_kinase"/>
    <property type="match status" value="1"/>
</dbReference>
<proteinExistence type="predicted"/>
<dbReference type="PANTHER" id="PTHR44329:SF214">
    <property type="entry name" value="PROTEIN KINASE DOMAIN-CONTAINING PROTEIN"/>
    <property type="match status" value="1"/>
</dbReference>
<dbReference type="InterPro" id="IPR000719">
    <property type="entry name" value="Prot_kinase_dom"/>
</dbReference>
<dbReference type="Proteomes" id="UP000053647">
    <property type="component" value="Unassembled WGS sequence"/>
</dbReference>
<dbReference type="SUPFAM" id="SSF56112">
    <property type="entry name" value="Protein kinase-like (PK-like)"/>
    <property type="match status" value="1"/>
</dbReference>
<dbReference type="HOGENOM" id="CLU_000288_7_18_1"/>
<dbReference type="InterPro" id="IPR051681">
    <property type="entry name" value="Ser/Thr_Kinases-Pseudokinases"/>
</dbReference>
<dbReference type="Gene3D" id="1.10.510.10">
    <property type="entry name" value="Transferase(Phosphotransferase) domain 1"/>
    <property type="match status" value="1"/>
</dbReference>
<dbReference type="GO" id="GO:0005524">
    <property type="term" value="F:ATP binding"/>
    <property type="evidence" value="ECO:0007669"/>
    <property type="project" value="InterPro"/>
</dbReference>
<sequence>MRVGYRKTWDGGGGEGPKATWWRDLGRTRKEVHIWIRLDHPNVLKLYGVADGFARLPALVSPWVENGTLTRYLEGPGQEISKGARLSILIKVGGALNYIHSEHVVHGDLTGSNVLINGDGQPLISDFGLSSILKDHDETSYFKSHTPGAFRWVAPELFTLETSPMPSNQSDIYSYGCVMLHTLSGKVPYSEIRDFRVPQIKISGRYPQRPTDLPIEEAHWEMIKTCLDATPGNRPKLPDIISFLSRQGKGQGISSRQGTLSM</sequence>
<dbReference type="PANTHER" id="PTHR44329">
    <property type="entry name" value="SERINE/THREONINE-PROTEIN KINASE TNNI3K-RELATED"/>
    <property type="match status" value="1"/>
</dbReference>
<reference evidence="3" key="2">
    <citation type="submission" date="2015-01" db="EMBL/GenBank/DDBJ databases">
        <title>Evolutionary Origins and Diversification of the Mycorrhizal Mutualists.</title>
        <authorList>
            <consortium name="DOE Joint Genome Institute"/>
            <consortium name="Mycorrhizal Genomics Consortium"/>
            <person name="Kohler A."/>
            <person name="Kuo A."/>
            <person name="Nagy L.G."/>
            <person name="Floudas D."/>
            <person name="Copeland A."/>
            <person name="Barry K.W."/>
            <person name="Cichocki N."/>
            <person name="Veneault-Fourrey C."/>
            <person name="LaButti K."/>
            <person name="Lindquist E.A."/>
            <person name="Lipzen A."/>
            <person name="Lundell T."/>
            <person name="Morin E."/>
            <person name="Murat C."/>
            <person name="Riley R."/>
            <person name="Ohm R."/>
            <person name="Sun H."/>
            <person name="Tunlid A."/>
            <person name="Henrissat B."/>
            <person name="Grigoriev I.V."/>
            <person name="Hibbett D.S."/>
            <person name="Martin F."/>
        </authorList>
    </citation>
    <scope>NUCLEOTIDE SEQUENCE [LARGE SCALE GENOMIC DNA]</scope>
    <source>
        <strain evidence="3">ATCC 200175</strain>
    </source>
</reference>
<dbReference type="EMBL" id="KN819461">
    <property type="protein sequence ID" value="KIJ09450.1"/>
    <property type="molecule type" value="Genomic_DNA"/>
</dbReference>
<dbReference type="PROSITE" id="PS00109">
    <property type="entry name" value="PROTEIN_KINASE_TYR"/>
    <property type="match status" value="1"/>
</dbReference>
<dbReference type="InterPro" id="IPR008266">
    <property type="entry name" value="Tyr_kinase_AS"/>
</dbReference>
<feature type="domain" description="Protein kinase" evidence="1">
    <location>
        <begin position="1"/>
        <end position="244"/>
    </location>
</feature>
<name>A0A0C9T144_PAXIN</name>
<keyword evidence="3" id="KW-1185">Reference proteome</keyword>
<protein>
    <recommendedName>
        <fullName evidence="1">Protein kinase domain-containing protein</fullName>
    </recommendedName>
</protein>
<dbReference type="InterPro" id="IPR001245">
    <property type="entry name" value="Ser-Thr/Tyr_kinase_cat_dom"/>
</dbReference>
<dbReference type="AlphaFoldDB" id="A0A0C9T144"/>
<dbReference type="Pfam" id="PF07714">
    <property type="entry name" value="PK_Tyr_Ser-Thr"/>
    <property type="match status" value="1"/>
</dbReference>
<dbReference type="InterPro" id="IPR011009">
    <property type="entry name" value="Kinase-like_dom_sf"/>
</dbReference>
<gene>
    <name evidence="2" type="ORF">PAXINDRAFT_17456</name>
</gene>
<evidence type="ECO:0000259" key="1">
    <source>
        <dbReference type="PROSITE" id="PS50011"/>
    </source>
</evidence>
<dbReference type="OrthoDB" id="346907at2759"/>